<dbReference type="AlphaFoldDB" id="A0A3S1D1H6"/>
<dbReference type="RefSeq" id="WP_158632921.1">
    <property type="nucleotide sequence ID" value="NZ_RSCL01000018.1"/>
</dbReference>
<dbReference type="EMBL" id="RSCL01000018">
    <property type="protein sequence ID" value="RUT01883.1"/>
    <property type="molecule type" value="Genomic_DNA"/>
</dbReference>
<dbReference type="OrthoDB" id="581647at2"/>
<evidence type="ECO:0000256" key="3">
    <source>
        <dbReference type="PROSITE-ProRule" id="PRU10141"/>
    </source>
</evidence>
<dbReference type="PROSITE" id="PS50011">
    <property type="entry name" value="PROTEIN_KINASE_DOM"/>
    <property type="match status" value="1"/>
</dbReference>
<dbReference type="SMART" id="SM00220">
    <property type="entry name" value="S_TKc"/>
    <property type="match status" value="1"/>
</dbReference>
<dbReference type="PANTHER" id="PTHR44167">
    <property type="entry name" value="OVARIAN-SPECIFIC SERINE/THREONINE-PROTEIN KINASE LOK-RELATED"/>
    <property type="match status" value="1"/>
</dbReference>
<dbReference type="Pfam" id="PF00069">
    <property type="entry name" value="Pkinase"/>
    <property type="match status" value="1"/>
</dbReference>
<evidence type="ECO:0000256" key="2">
    <source>
        <dbReference type="ARBA" id="ARBA00022840"/>
    </source>
</evidence>
<feature type="binding site" evidence="3">
    <location>
        <position position="45"/>
    </location>
    <ligand>
        <name>ATP</name>
        <dbReference type="ChEBI" id="CHEBI:30616"/>
    </ligand>
</feature>
<reference evidence="5" key="2">
    <citation type="journal article" date="2019" name="Genome Biol. Evol.">
        <title>Day and night: Metabolic profiles and evolutionary relationships of six axenic non-marine cyanobacteria.</title>
        <authorList>
            <person name="Will S.E."/>
            <person name="Henke P."/>
            <person name="Boedeker C."/>
            <person name="Huang S."/>
            <person name="Brinkmann H."/>
            <person name="Rohde M."/>
            <person name="Jarek M."/>
            <person name="Friedl T."/>
            <person name="Seufert S."/>
            <person name="Schumacher M."/>
            <person name="Overmann J."/>
            <person name="Neumann-Schaal M."/>
            <person name="Petersen J."/>
        </authorList>
    </citation>
    <scope>NUCLEOTIDE SEQUENCE [LARGE SCALE GENOMIC DNA]</scope>
    <source>
        <strain evidence="5">PCC 7102</strain>
    </source>
</reference>
<proteinExistence type="predicted"/>
<dbReference type="GO" id="GO:0004674">
    <property type="term" value="F:protein serine/threonine kinase activity"/>
    <property type="evidence" value="ECO:0007669"/>
    <property type="project" value="TreeGrafter"/>
</dbReference>
<comment type="caution">
    <text evidence="5">The sequence shown here is derived from an EMBL/GenBank/DDBJ whole genome shotgun (WGS) entry which is preliminary data.</text>
</comment>
<keyword evidence="6" id="KW-1185">Reference proteome</keyword>
<dbReference type="PROSITE" id="PS00108">
    <property type="entry name" value="PROTEIN_KINASE_ST"/>
    <property type="match status" value="1"/>
</dbReference>
<dbReference type="InterPro" id="IPR008271">
    <property type="entry name" value="Ser/Thr_kinase_AS"/>
</dbReference>
<protein>
    <recommendedName>
        <fullName evidence="4">Protein kinase domain-containing protein</fullName>
    </recommendedName>
</protein>
<dbReference type="Gene3D" id="1.10.510.10">
    <property type="entry name" value="Transferase(Phosphotransferase) domain 1"/>
    <property type="match status" value="1"/>
</dbReference>
<reference evidence="5" key="1">
    <citation type="submission" date="2018-12" db="EMBL/GenBank/DDBJ databases">
        <authorList>
            <person name="Will S."/>
            <person name="Neumann-Schaal M."/>
            <person name="Henke P."/>
        </authorList>
    </citation>
    <scope>NUCLEOTIDE SEQUENCE</scope>
    <source>
        <strain evidence="5">PCC 7102</strain>
    </source>
</reference>
<dbReference type="InterPro" id="IPR000719">
    <property type="entry name" value="Prot_kinase_dom"/>
</dbReference>
<evidence type="ECO:0000259" key="4">
    <source>
        <dbReference type="PROSITE" id="PS50011"/>
    </source>
</evidence>
<dbReference type="PROSITE" id="PS00107">
    <property type="entry name" value="PROTEIN_KINASE_ATP"/>
    <property type="match status" value="1"/>
</dbReference>
<sequence length="359" mass="40606">MRDVLLPGTIIHQGAYCIDYALGRGGFGITYQAVHTKLEKRVAIKEYYPQEHALRDTSTGNLIVPTAKQDIYQRGLSRFVTEGKILAKINHPNVVRVENYFEERGTAYLVMELIDGYTLREELNKQPNKKLTHSRIEFIISALVDALATVHAQGIYHLDLKPDNVLLTSDNRLVLVDFGASRQGLSTGTTSQAFTLDYAPPEVLAGKDYGAESDIFELGMMLHEMIIGELPPRAIDRIFNDNWNPDLHPFTEPWKNLIISALQIQKHMRPSNVKQWWRHSPTIQQTTSQINCYACNASNPATHKFCQSCGTSLQVVTINSTQKQPENPQLQQSDVHPDDWAKTQKRGFFKFLGSLLDDN</sequence>
<dbReference type="GO" id="GO:0005524">
    <property type="term" value="F:ATP binding"/>
    <property type="evidence" value="ECO:0007669"/>
    <property type="project" value="UniProtKB-UniRule"/>
</dbReference>
<feature type="domain" description="Protein kinase" evidence="4">
    <location>
        <begin position="16"/>
        <end position="283"/>
    </location>
</feature>
<keyword evidence="1 3" id="KW-0547">Nucleotide-binding</keyword>
<evidence type="ECO:0000313" key="5">
    <source>
        <dbReference type="EMBL" id="RUT01883.1"/>
    </source>
</evidence>
<gene>
    <name evidence="5" type="ORF">DSM106972_065060</name>
</gene>
<dbReference type="InterPro" id="IPR011009">
    <property type="entry name" value="Kinase-like_dom_sf"/>
</dbReference>
<keyword evidence="2 3" id="KW-0067">ATP-binding</keyword>
<name>A0A3S1D1H6_9CYAN</name>
<dbReference type="SUPFAM" id="SSF56112">
    <property type="entry name" value="Protein kinase-like (PK-like)"/>
    <property type="match status" value="1"/>
</dbReference>
<dbReference type="CDD" id="cd14014">
    <property type="entry name" value="STKc_PknB_like"/>
    <property type="match status" value="1"/>
</dbReference>
<dbReference type="PANTHER" id="PTHR44167:SF24">
    <property type="entry name" value="SERINE_THREONINE-PROTEIN KINASE CHK2"/>
    <property type="match status" value="1"/>
</dbReference>
<organism evidence="5 6">
    <name type="scientific">Dulcicalothrix desertica PCC 7102</name>
    <dbReference type="NCBI Taxonomy" id="232991"/>
    <lineage>
        <taxon>Bacteria</taxon>
        <taxon>Bacillati</taxon>
        <taxon>Cyanobacteriota</taxon>
        <taxon>Cyanophyceae</taxon>
        <taxon>Nostocales</taxon>
        <taxon>Calotrichaceae</taxon>
        <taxon>Dulcicalothrix</taxon>
    </lineage>
</organism>
<accession>A0A3S1D1H6</accession>
<dbReference type="Proteomes" id="UP000271624">
    <property type="component" value="Unassembled WGS sequence"/>
</dbReference>
<dbReference type="InterPro" id="IPR017441">
    <property type="entry name" value="Protein_kinase_ATP_BS"/>
</dbReference>
<evidence type="ECO:0000313" key="6">
    <source>
        <dbReference type="Proteomes" id="UP000271624"/>
    </source>
</evidence>
<evidence type="ECO:0000256" key="1">
    <source>
        <dbReference type="ARBA" id="ARBA00022741"/>
    </source>
</evidence>